<reference evidence="8 9" key="1">
    <citation type="submission" date="2018-12" db="EMBL/GenBank/DDBJ databases">
        <authorList>
            <person name="Li K."/>
        </authorList>
    </citation>
    <scope>NUCLEOTIDE SEQUENCE [LARGE SCALE GENOMIC DNA]</scope>
    <source>
        <strain evidence="9">CR22</strain>
    </source>
</reference>
<evidence type="ECO:0008006" key="10">
    <source>
        <dbReference type="Google" id="ProtNLM"/>
    </source>
</evidence>
<evidence type="ECO:0000256" key="2">
    <source>
        <dbReference type="ARBA" id="ARBA00007430"/>
    </source>
</evidence>
<feature type="transmembrane region" description="Helical" evidence="7">
    <location>
        <begin position="61"/>
        <end position="86"/>
    </location>
</feature>
<gene>
    <name evidence="8" type="ORF">EJC51_39900</name>
</gene>
<organism evidence="8 9">
    <name type="scientific">Streptomyces aquilus</name>
    <dbReference type="NCBI Taxonomy" id="2548456"/>
    <lineage>
        <taxon>Bacteria</taxon>
        <taxon>Bacillati</taxon>
        <taxon>Actinomycetota</taxon>
        <taxon>Actinomycetes</taxon>
        <taxon>Kitasatosporales</taxon>
        <taxon>Streptomycetaceae</taxon>
        <taxon>Streptomyces</taxon>
    </lineage>
</organism>
<feature type="transmembrane region" description="Helical" evidence="7">
    <location>
        <begin position="369"/>
        <end position="389"/>
    </location>
</feature>
<comment type="similarity">
    <text evidence="2">Belongs to the polysaccharide synthase family.</text>
</comment>
<dbReference type="InterPro" id="IPR050833">
    <property type="entry name" value="Poly_Biosynth_Transport"/>
</dbReference>
<evidence type="ECO:0000256" key="7">
    <source>
        <dbReference type="SAM" id="Phobius"/>
    </source>
</evidence>
<keyword evidence="6 7" id="KW-0472">Membrane</keyword>
<feature type="transmembrane region" description="Helical" evidence="7">
    <location>
        <begin position="453"/>
        <end position="474"/>
    </location>
</feature>
<protein>
    <recommendedName>
        <fullName evidence="10">Lipopolysaccharide biosynthesis protein</fullName>
    </recommendedName>
</protein>
<keyword evidence="4 7" id="KW-0812">Transmembrane</keyword>
<dbReference type="PANTHER" id="PTHR30250:SF10">
    <property type="entry name" value="LIPOPOLYSACCHARIDE BIOSYNTHESIS PROTEIN WZXC"/>
    <property type="match status" value="1"/>
</dbReference>
<evidence type="ECO:0000256" key="5">
    <source>
        <dbReference type="ARBA" id="ARBA00022989"/>
    </source>
</evidence>
<name>A0A3Q9C4W0_9ACTN</name>
<dbReference type="EMBL" id="CP034463">
    <property type="protein sequence ID" value="AZP21710.1"/>
    <property type="molecule type" value="Genomic_DNA"/>
</dbReference>
<feature type="transmembrane region" description="Helical" evidence="7">
    <location>
        <begin position="302"/>
        <end position="324"/>
    </location>
</feature>
<evidence type="ECO:0000256" key="6">
    <source>
        <dbReference type="ARBA" id="ARBA00023136"/>
    </source>
</evidence>
<dbReference type="AlphaFoldDB" id="A0A3Q9C4W0"/>
<dbReference type="RefSeq" id="WP_126275534.1">
    <property type="nucleotide sequence ID" value="NZ_CP034463.1"/>
</dbReference>
<comment type="subcellular location">
    <subcellularLocation>
        <location evidence="1">Cell membrane</location>
        <topology evidence="1">Multi-pass membrane protein</topology>
    </subcellularLocation>
</comment>
<proteinExistence type="inferred from homology"/>
<evidence type="ECO:0000256" key="1">
    <source>
        <dbReference type="ARBA" id="ARBA00004651"/>
    </source>
</evidence>
<dbReference type="PANTHER" id="PTHR30250">
    <property type="entry name" value="PST FAMILY PREDICTED COLANIC ACID TRANSPORTER"/>
    <property type="match status" value="1"/>
</dbReference>
<feature type="transmembrane region" description="Helical" evidence="7">
    <location>
        <begin position="182"/>
        <end position="207"/>
    </location>
</feature>
<feature type="transmembrane region" description="Helical" evidence="7">
    <location>
        <begin position="336"/>
        <end position="357"/>
    </location>
</feature>
<dbReference type="Proteomes" id="UP000280197">
    <property type="component" value="Chromosome"/>
</dbReference>
<keyword evidence="5 7" id="KW-1133">Transmembrane helix</keyword>
<sequence length="500" mass="52168">MRHESRPGSDEPQEQVDLTRAELADRANAGVIVVATRGALIMLLALAGNIVVARLLDPRDFGVVAIGMSFVLFAGMLSQGGLGIGLIRRAEPPTPAELGALTALQTTVTGVMVVAAVAAAPSFGRVGWVTAVMMTSLPFAALQLPGRILLERALLFRRLVVVEVAEVTFYQAWAVGTVLAGFGVWGLATATVVRALAGGIAMAWACPEGLVRPRPSFRLIKPLLGFGLRFQAVDATLLVRGQALNASVAAISGLATLGLWVLAQRLMQVPDLIFQALWRVSFPTMSRLVSQKENVVPLMERALGIAAVGTGFVLTGLTAAAPGLVPGVFGEQWTEASTIIPGASLALAIGGCVSVATQGYLYAVGDATAVLRATLVQTVLWFAVTLPLLPVIGPVSIGIGWGASAAVEAVVLGRAATRRINVRLVRPLLVPVSVGICSAAAGWMIALREGADLRSGCLGGGSALCLFVLGMAVFDRQLLADTWRFAAAATRAAARRQHRR</sequence>
<evidence type="ECO:0000313" key="8">
    <source>
        <dbReference type="EMBL" id="AZP21710.1"/>
    </source>
</evidence>
<accession>A0A3Q9C4W0</accession>
<feature type="transmembrane region" description="Helical" evidence="7">
    <location>
        <begin position="428"/>
        <end position="447"/>
    </location>
</feature>
<dbReference type="GO" id="GO:0005886">
    <property type="term" value="C:plasma membrane"/>
    <property type="evidence" value="ECO:0007669"/>
    <property type="project" value="UniProtKB-SubCell"/>
</dbReference>
<feature type="transmembrane region" description="Helical" evidence="7">
    <location>
        <begin position="395"/>
        <end position="416"/>
    </location>
</feature>
<dbReference type="Pfam" id="PF13440">
    <property type="entry name" value="Polysacc_synt_3"/>
    <property type="match status" value="1"/>
</dbReference>
<feature type="transmembrane region" description="Helical" evidence="7">
    <location>
        <begin position="244"/>
        <end position="263"/>
    </location>
</feature>
<keyword evidence="9" id="KW-1185">Reference proteome</keyword>
<dbReference type="KEGG" id="saqu:EJC51_39900"/>
<evidence type="ECO:0000256" key="3">
    <source>
        <dbReference type="ARBA" id="ARBA00022475"/>
    </source>
</evidence>
<feature type="transmembrane region" description="Helical" evidence="7">
    <location>
        <begin position="126"/>
        <end position="144"/>
    </location>
</feature>
<keyword evidence="3" id="KW-1003">Cell membrane</keyword>
<feature type="transmembrane region" description="Helical" evidence="7">
    <location>
        <begin position="29"/>
        <end position="55"/>
    </location>
</feature>
<evidence type="ECO:0000256" key="4">
    <source>
        <dbReference type="ARBA" id="ARBA00022692"/>
    </source>
</evidence>
<feature type="transmembrane region" description="Helical" evidence="7">
    <location>
        <begin position="98"/>
        <end position="120"/>
    </location>
</feature>
<evidence type="ECO:0000313" key="9">
    <source>
        <dbReference type="Proteomes" id="UP000280197"/>
    </source>
</evidence>